<evidence type="ECO:0000256" key="4">
    <source>
        <dbReference type="ARBA" id="ARBA00022525"/>
    </source>
</evidence>
<reference evidence="7" key="1">
    <citation type="submission" date="2019-06" db="EMBL/GenBank/DDBJ databases">
        <authorList>
            <consortium name="Wellcome Sanger Institute Data Sharing"/>
        </authorList>
    </citation>
    <scope>NUCLEOTIDE SEQUENCE [LARGE SCALE GENOMIC DNA]</scope>
</reference>
<evidence type="ECO:0000256" key="2">
    <source>
        <dbReference type="ARBA" id="ARBA00007236"/>
    </source>
</evidence>
<comment type="subcellular location">
    <subcellularLocation>
        <location evidence="1">Secreted</location>
    </subcellularLocation>
</comment>
<keyword evidence="4" id="KW-0964">Secreted</keyword>
<evidence type="ECO:0000256" key="5">
    <source>
        <dbReference type="ARBA" id="ARBA00022729"/>
    </source>
</evidence>
<dbReference type="AlphaFoldDB" id="A0A672FQN1"/>
<name>A0A672FQN1_SALFA</name>
<feature type="chain" id="PRO_5025487091" evidence="6">
    <location>
        <begin position="24"/>
        <end position="149"/>
    </location>
</feature>
<evidence type="ECO:0000313" key="8">
    <source>
        <dbReference type="Proteomes" id="UP000472267"/>
    </source>
</evidence>
<protein>
    <submittedName>
        <fullName evidence="7">Interleukin 17a/f1</fullName>
    </submittedName>
</protein>
<dbReference type="GO" id="GO:0005125">
    <property type="term" value="F:cytokine activity"/>
    <property type="evidence" value="ECO:0007669"/>
    <property type="project" value="UniProtKB-KW"/>
</dbReference>
<evidence type="ECO:0000256" key="6">
    <source>
        <dbReference type="SAM" id="SignalP"/>
    </source>
</evidence>
<dbReference type="Proteomes" id="UP000472267">
    <property type="component" value="Chromosome 1"/>
</dbReference>
<evidence type="ECO:0000313" key="7">
    <source>
        <dbReference type="Ensembl" id="ENSSFAP00005000884.1"/>
    </source>
</evidence>
<evidence type="ECO:0000256" key="3">
    <source>
        <dbReference type="ARBA" id="ARBA00022514"/>
    </source>
</evidence>
<accession>A0A672FQN1</accession>
<sequence>GDLCRNILCVCMLVVLTVSRAAARPSGQRNHTTRPEPVFPGETVPLQLDHGFPAVGPVRPLHMISISPWTYNVSSEDELYPQQLSQAQCSLQGCLVGGVEDRSLQSRPIMHEVLVLRRVRPSTQSSFRLERRLVAVGCTCVRPSFRVQH</sequence>
<keyword evidence="8" id="KW-1185">Reference proteome</keyword>
<dbReference type="Ensembl" id="ENSSFAT00005000919.1">
    <property type="protein sequence ID" value="ENSSFAP00005000884.1"/>
    <property type="gene ID" value="ENSSFAG00005000603.1"/>
</dbReference>
<dbReference type="Pfam" id="PF06083">
    <property type="entry name" value="IL17"/>
    <property type="match status" value="1"/>
</dbReference>
<organism evidence="7 8">
    <name type="scientific">Salarias fasciatus</name>
    <name type="common">Jewelled blenny</name>
    <name type="synonym">Blennius fasciatus</name>
    <dbReference type="NCBI Taxonomy" id="181472"/>
    <lineage>
        <taxon>Eukaryota</taxon>
        <taxon>Metazoa</taxon>
        <taxon>Chordata</taxon>
        <taxon>Craniata</taxon>
        <taxon>Vertebrata</taxon>
        <taxon>Euteleostomi</taxon>
        <taxon>Actinopterygii</taxon>
        <taxon>Neopterygii</taxon>
        <taxon>Teleostei</taxon>
        <taxon>Neoteleostei</taxon>
        <taxon>Acanthomorphata</taxon>
        <taxon>Ovalentaria</taxon>
        <taxon>Blenniimorphae</taxon>
        <taxon>Blenniiformes</taxon>
        <taxon>Blennioidei</taxon>
        <taxon>Blenniidae</taxon>
        <taxon>Salariinae</taxon>
        <taxon>Salarias</taxon>
    </lineage>
</organism>
<dbReference type="InterPro" id="IPR020440">
    <property type="entry name" value="IL-17_chr"/>
</dbReference>
<dbReference type="SUPFAM" id="SSF57501">
    <property type="entry name" value="Cystine-knot cytokines"/>
    <property type="match status" value="1"/>
</dbReference>
<dbReference type="InterPro" id="IPR029034">
    <property type="entry name" value="Cystine-knot_cytokine"/>
</dbReference>
<dbReference type="Gene3D" id="2.10.90.10">
    <property type="entry name" value="Cystine-knot cytokines"/>
    <property type="match status" value="1"/>
</dbReference>
<reference evidence="7" key="3">
    <citation type="submission" date="2025-09" db="UniProtKB">
        <authorList>
            <consortium name="Ensembl"/>
        </authorList>
    </citation>
    <scope>IDENTIFICATION</scope>
</reference>
<dbReference type="GO" id="GO:0006954">
    <property type="term" value="P:inflammatory response"/>
    <property type="evidence" value="ECO:0007669"/>
    <property type="project" value="InterPro"/>
</dbReference>
<evidence type="ECO:0000256" key="1">
    <source>
        <dbReference type="ARBA" id="ARBA00004613"/>
    </source>
</evidence>
<proteinExistence type="inferred from homology"/>
<comment type="similarity">
    <text evidence="2">Belongs to the IL-17 family.</text>
</comment>
<dbReference type="InterPro" id="IPR010345">
    <property type="entry name" value="IL-17_fam"/>
</dbReference>
<feature type="signal peptide" evidence="6">
    <location>
        <begin position="1"/>
        <end position="23"/>
    </location>
</feature>
<dbReference type="InParanoid" id="A0A672FQN1"/>
<keyword evidence="3" id="KW-0202">Cytokine</keyword>
<dbReference type="PRINTS" id="PR01932">
    <property type="entry name" value="INTRLEUKIN17"/>
</dbReference>
<keyword evidence="5 6" id="KW-0732">Signal</keyword>
<dbReference type="GO" id="GO:0005615">
    <property type="term" value="C:extracellular space"/>
    <property type="evidence" value="ECO:0007669"/>
    <property type="project" value="UniProtKB-KW"/>
</dbReference>
<reference evidence="7" key="2">
    <citation type="submission" date="2025-08" db="UniProtKB">
        <authorList>
            <consortium name="Ensembl"/>
        </authorList>
    </citation>
    <scope>IDENTIFICATION</scope>
</reference>